<dbReference type="InterPro" id="IPR013222">
    <property type="entry name" value="Glyco_hyd_98_carb-bd"/>
</dbReference>
<dbReference type="Pfam" id="PF16499">
    <property type="entry name" value="Melibiase_2"/>
    <property type="match status" value="2"/>
</dbReference>
<dbReference type="InterPro" id="IPR013785">
    <property type="entry name" value="Aldolase_TIM"/>
</dbReference>
<dbReference type="EC" id="3.2.1.22" evidence="5"/>
<keyword evidence="9" id="KW-1185">Reference proteome</keyword>
<comment type="catalytic activity">
    <reaction evidence="5">
        <text>Hydrolysis of terminal, non-reducing alpha-D-galactose residues in alpha-D-galactosides, including galactose oligosaccharides, galactomannans and galactolipids.</text>
        <dbReference type="EC" id="3.2.1.22"/>
    </reaction>
</comment>
<evidence type="ECO:0000256" key="6">
    <source>
        <dbReference type="SAM" id="SignalP"/>
    </source>
</evidence>
<evidence type="ECO:0000256" key="1">
    <source>
        <dbReference type="ARBA" id="ARBA00009743"/>
    </source>
</evidence>
<dbReference type="PRINTS" id="PR00740">
    <property type="entry name" value="GLHYDRLASE27"/>
</dbReference>
<gene>
    <name evidence="8" type="ORF">GCM10008942_37390</name>
</gene>
<evidence type="ECO:0000256" key="4">
    <source>
        <dbReference type="ARBA" id="ARBA00023295"/>
    </source>
</evidence>
<protein>
    <recommendedName>
        <fullName evidence="5">Alpha-galactosidase</fullName>
        <ecNumber evidence="5">3.2.1.22</ecNumber>
    </recommendedName>
    <alternativeName>
        <fullName evidence="5">Melibiase</fullName>
    </alternativeName>
</protein>
<dbReference type="InterPro" id="IPR038637">
    <property type="entry name" value="NPCBM_sf"/>
</dbReference>
<dbReference type="Gene3D" id="3.20.20.70">
    <property type="entry name" value="Aldolase class I"/>
    <property type="match status" value="1"/>
</dbReference>
<evidence type="ECO:0000256" key="5">
    <source>
        <dbReference type="RuleBase" id="RU361168"/>
    </source>
</evidence>
<organism evidence="8 9">
    <name type="scientific">Rhizomicrobium electricum</name>
    <dbReference type="NCBI Taxonomy" id="480070"/>
    <lineage>
        <taxon>Bacteria</taxon>
        <taxon>Pseudomonadati</taxon>
        <taxon>Pseudomonadota</taxon>
        <taxon>Alphaproteobacteria</taxon>
        <taxon>Micropepsales</taxon>
        <taxon>Micropepsaceae</taxon>
        <taxon>Rhizomicrobium</taxon>
    </lineage>
</organism>
<name>A0ABP3Q855_9PROT</name>
<dbReference type="InterPro" id="IPR013780">
    <property type="entry name" value="Glyco_hydro_b"/>
</dbReference>
<dbReference type="PANTHER" id="PTHR11452:SF33">
    <property type="entry name" value="ALPHA-GALACTOSIDASE 2"/>
    <property type="match status" value="1"/>
</dbReference>
<dbReference type="Gene3D" id="2.60.40.1180">
    <property type="entry name" value="Golgi alpha-mannosidase II"/>
    <property type="match status" value="1"/>
</dbReference>
<keyword evidence="5" id="KW-1015">Disulfide bond</keyword>
<dbReference type="PANTHER" id="PTHR11452">
    <property type="entry name" value="ALPHA-GALACTOSIDASE/ALPHA-N-ACETYLGALACTOSAMINIDASE"/>
    <property type="match status" value="1"/>
</dbReference>
<evidence type="ECO:0000256" key="3">
    <source>
        <dbReference type="ARBA" id="ARBA00022801"/>
    </source>
</evidence>
<dbReference type="SUPFAM" id="SSF51011">
    <property type="entry name" value="Glycosyl hydrolase domain"/>
    <property type="match status" value="1"/>
</dbReference>
<evidence type="ECO:0000259" key="7">
    <source>
        <dbReference type="SMART" id="SM00776"/>
    </source>
</evidence>
<dbReference type="RefSeq" id="WP_166929206.1">
    <property type="nucleotide sequence ID" value="NZ_BAAADD010000011.1"/>
</dbReference>
<dbReference type="InterPro" id="IPR002241">
    <property type="entry name" value="Glyco_hydro_27"/>
</dbReference>
<dbReference type="EMBL" id="BAAADD010000011">
    <property type="protein sequence ID" value="GAA0585012.1"/>
    <property type="molecule type" value="Genomic_DNA"/>
</dbReference>
<dbReference type="SUPFAM" id="SSF49785">
    <property type="entry name" value="Galactose-binding domain-like"/>
    <property type="match status" value="1"/>
</dbReference>
<dbReference type="Pfam" id="PF17801">
    <property type="entry name" value="Melibiase_C"/>
    <property type="match status" value="1"/>
</dbReference>
<dbReference type="InterPro" id="IPR017853">
    <property type="entry name" value="GH"/>
</dbReference>
<keyword evidence="3 5" id="KW-0378">Hydrolase</keyword>
<feature type="chain" id="PRO_5046688313" description="Alpha-galactosidase" evidence="6">
    <location>
        <begin position="21"/>
        <end position="629"/>
    </location>
</feature>
<dbReference type="Pfam" id="PF08305">
    <property type="entry name" value="NPCBM"/>
    <property type="match status" value="1"/>
</dbReference>
<dbReference type="SMART" id="SM00776">
    <property type="entry name" value="NPCBM"/>
    <property type="match status" value="1"/>
</dbReference>
<dbReference type="InterPro" id="IPR041233">
    <property type="entry name" value="Melibiase_C"/>
</dbReference>
<evidence type="ECO:0000256" key="2">
    <source>
        <dbReference type="ARBA" id="ARBA00022729"/>
    </source>
</evidence>
<keyword evidence="4 5" id="KW-0326">Glycosidase</keyword>
<dbReference type="Proteomes" id="UP001499951">
    <property type="component" value="Unassembled WGS sequence"/>
</dbReference>
<reference evidence="9" key="1">
    <citation type="journal article" date="2019" name="Int. J. Syst. Evol. Microbiol.">
        <title>The Global Catalogue of Microorganisms (GCM) 10K type strain sequencing project: providing services to taxonomists for standard genome sequencing and annotation.</title>
        <authorList>
            <consortium name="The Broad Institute Genomics Platform"/>
            <consortium name="The Broad Institute Genome Sequencing Center for Infectious Disease"/>
            <person name="Wu L."/>
            <person name="Ma J."/>
        </authorList>
    </citation>
    <scope>NUCLEOTIDE SEQUENCE [LARGE SCALE GENOMIC DNA]</scope>
    <source>
        <strain evidence="9">JCM 15089</strain>
    </source>
</reference>
<keyword evidence="2 6" id="KW-0732">Signal</keyword>
<sequence>MPISRLAALAAVLLAGTAYAADLTPTGKWSGYTAGNAATPPMGWSSWNTFATNISEERILGVAEALKKTGLAAKGYRYVNMDDGWWDKRRQPDGRMQIRTDQFPSAAVGGSVGTSFKPFTDKVHALGLKVGIYSDLGRNSCSQAYPAPDGYLPKGTMAEREIGLYGHTDQDIKLYMQEWGFDYIKVDACGIRAYFPEAPQVKSGEYRTLDPLIIGWQINGTDAGAVKKLYTDVSDALIKYKPNNDFLFSICVWGAADVRTWAKDVGNISRTSDDLGPIWTRMLHNFDSASRRALYAHPGSWNDPDMLYVGYGEFDENHLTEAKSHFALWAITNAPLILGNDVRKMPKPLLDIVSNQDIIAINQDKDGNQATLAYDADNVQIFVKSLAGGKKAVAIFNRGIAPAEVDLTAQQMKLAEDGDITLTDLWTKQQTKIKKETKFQVAPRQTLIFTAEGPHRLKNGLYLSEMPGRVNPAVDGVTTRQPDPYIFRFQTWGSTRGNGAHPQYAGWGGAQTDFTPFGQSLRIGGKDFDTGLGVLANSRLEVRNNGATTFTAEVGVDDSTLDTSRPVTFAVYGDGKLLAKSAPKAYGEKPETLTASVKGVKIVELVASNATAPNAQPTVVTWGNAALTR</sequence>
<evidence type="ECO:0000313" key="8">
    <source>
        <dbReference type="EMBL" id="GAA0585012.1"/>
    </source>
</evidence>
<dbReference type="CDD" id="cd14792">
    <property type="entry name" value="GH27"/>
    <property type="match status" value="1"/>
</dbReference>
<dbReference type="InterPro" id="IPR008979">
    <property type="entry name" value="Galactose-bd-like_sf"/>
</dbReference>
<comment type="similarity">
    <text evidence="1 5">Belongs to the glycosyl hydrolase 27 family.</text>
</comment>
<dbReference type="SUPFAM" id="SSF51445">
    <property type="entry name" value="(Trans)glycosidases"/>
    <property type="match status" value="1"/>
</dbReference>
<evidence type="ECO:0000313" key="9">
    <source>
        <dbReference type="Proteomes" id="UP001499951"/>
    </source>
</evidence>
<comment type="caution">
    <text evidence="8">The sequence shown here is derived from an EMBL/GenBank/DDBJ whole genome shotgun (WGS) entry which is preliminary data.</text>
</comment>
<accession>A0ABP3Q855</accession>
<dbReference type="Gene3D" id="2.60.120.1060">
    <property type="entry name" value="NPCBM/NEW2 domain"/>
    <property type="match status" value="1"/>
</dbReference>
<feature type="domain" description="Glycosyl hydrolase family 98 putative carbohydrate-binding module" evidence="7">
    <location>
        <begin position="495"/>
        <end position="629"/>
    </location>
</feature>
<feature type="signal peptide" evidence="6">
    <location>
        <begin position="1"/>
        <end position="20"/>
    </location>
</feature>
<proteinExistence type="inferred from homology"/>